<keyword evidence="10" id="KW-1133">Transmembrane helix</keyword>
<dbReference type="Gene3D" id="3.30.565.10">
    <property type="entry name" value="Histidine kinase-like ATPase, C-terminal domain"/>
    <property type="match status" value="1"/>
</dbReference>
<dbReference type="CDD" id="cd00082">
    <property type="entry name" value="HisKA"/>
    <property type="match status" value="1"/>
</dbReference>
<keyword evidence="6" id="KW-0843">Virulence</keyword>
<keyword evidence="3 9" id="KW-0597">Phosphoprotein</keyword>
<dbReference type="InterPro" id="IPR003594">
    <property type="entry name" value="HATPase_dom"/>
</dbReference>
<keyword evidence="5" id="KW-0902">Two-component regulatory system</keyword>
<evidence type="ECO:0000256" key="6">
    <source>
        <dbReference type="ARBA" id="ARBA00023026"/>
    </source>
</evidence>
<dbReference type="CDD" id="cd16922">
    <property type="entry name" value="HATPase_EvgS-ArcB-TorS-like"/>
    <property type="match status" value="1"/>
</dbReference>
<dbReference type="EC" id="2.7.13.3" evidence="2"/>
<dbReference type="RefSeq" id="WP_008163415.1">
    <property type="nucleotide sequence ID" value="NZ_AGUF01000052.1"/>
</dbReference>
<evidence type="ECO:0000256" key="8">
    <source>
        <dbReference type="ARBA" id="ARBA00070152"/>
    </source>
</evidence>
<feature type="domain" description="Histidine kinase" evidence="11">
    <location>
        <begin position="450"/>
        <end position="671"/>
    </location>
</feature>
<keyword evidence="4" id="KW-0732">Signal</keyword>
<dbReference type="SMART" id="SM00387">
    <property type="entry name" value="HATPase_c"/>
    <property type="match status" value="1"/>
</dbReference>
<evidence type="ECO:0000256" key="7">
    <source>
        <dbReference type="ARBA" id="ARBA00058004"/>
    </source>
</evidence>
<dbReference type="AlphaFoldDB" id="H0F800"/>
<keyword evidence="10" id="KW-0812">Transmembrane</keyword>
<reference evidence="13 14" key="1">
    <citation type="journal article" date="2012" name="J. Bacteriol.">
        <title>Genome sequence of the highly efficient arsenite-oxidizing bacterium Achromobacter arsenitoxydans SY8.</title>
        <authorList>
            <person name="Li X."/>
            <person name="Hu Y."/>
            <person name="Gong J."/>
            <person name="Lin Y."/>
            <person name="Johnstone L."/>
            <person name="Rensing C."/>
            <person name="Wang G."/>
        </authorList>
    </citation>
    <scope>NUCLEOTIDE SEQUENCE [LARGE SCALE GENOMIC DNA]</scope>
    <source>
        <strain evidence="13 14">SY8</strain>
    </source>
</reference>
<dbReference type="FunFam" id="3.30.565.10:FF:000010">
    <property type="entry name" value="Sensor histidine kinase RcsC"/>
    <property type="match status" value="1"/>
</dbReference>
<dbReference type="InterPro" id="IPR036890">
    <property type="entry name" value="HATPase_C_sf"/>
</dbReference>
<feature type="transmembrane region" description="Helical" evidence="10">
    <location>
        <begin position="291"/>
        <end position="311"/>
    </location>
</feature>
<dbReference type="PROSITE" id="PS50110">
    <property type="entry name" value="RESPONSE_REGULATORY"/>
    <property type="match status" value="1"/>
</dbReference>
<dbReference type="CDD" id="cd17546">
    <property type="entry name" value="REC_hyHK_CKI1_RcsC-like"/>
    <property type="match status" value="1"/>
</dbReference>
<dbReference type="PRINTS" id="PR00344">
    <property type="entry name" value="BCTRLSENSOR"/>
</dbReference>
<dbReference type="SMART" id="SM00448">
    <property type="entry name" value="REC"/>
    <property type="match status" value="1"/>
</dbReference>
<dbReference type="EMBL" id="AGUF01000052">
    <property type="protein sequence ID" value="EHK65433.1"/>
    <property type="molecule type" value="Genomic_DNA"/>
</dbReference>
<evidence type="ECO:0000259" key="11">
    <source>
        <dbReference type="PROSITE" id="PS50109"/>
    </source>
</evidence>
<dbReference type="InterPro" id="IPR001789">
    <property type="entry name" value="Sig_transdc_resp-reg_receiver"/>
</dbReference>
<dbReference type="PANTHER" id="PTHR45339:SF1">
    <property type="entry name" value="HYBRID SIGNAL TRANSDUCTION HISTIDINE KINASE J"/>
    <property type="match status" value="1"/>
</dbReference>
<protein>
    <recommendedName>
        <fullName evidence="8">Virulence sensor protein BvgS</fullName>
        <ecNumber evidence="2">2.7.13.3</ecNumber>
    </recommendedName>
</protein>
<keyword evidence="10" id="KW-0472">Membrane</keyword>
<dbReference type="Gene3D" id="3.40.50.2300">
    <property type="match status" value="1"/>
</dbReference>
<dbReference type="PANTHER" id="PTHR45339">
    <property type="entry name" value="HYBRID SIGNAL TRANSDUCTION HISTIDINE KINASE J"/>
    <property type="match status" value="1"/>
</dbReference>
<organism evidence="13 14">
    <name type="scientific">Achromobacter arsenitoxydans SY8</name>
    <dbReference type="NCBI Taxonomy" id="477184"/>
    <lineage>
        <taxon>Bacteria</taxon>
        <taxon>Pseudomonadati</taxon>
        <taxon>Pseudomonadota</taxon>
        <taxon>Betaproteobacteria</taxon>
        <taxon>Burkholderiales</taxon>
        <taxon>Alcaligenaceae</taxon>
        <taxon>Achromobacter</taxon>
    </lineage>
</organism>
<dbReference type="Pfam" id="PF00072">
    <property type="entry name" value="Response_reg"/>
    <property type="match status" value="1"/>
</dbReference>
<accession>H0F800</accession>
<dbReference type="SMART" id="SM00388">
    <property type="entry name" value="HisKA"/>
    <property type="match status" value="1"/>
</dbReference>
<evidence type="ECO:0000256" key="4">
    <source>
        <dbReference type="ARBA" id="ARBA00022729"/>
    </source>
</evidence>
<dbReference type="InterPro" id="IPR011006">
    <property type="entry name" value="CheY-like_superfamily"/>
</dbReference>
<dbReference type="SUPFAM" id="SSF55874">
    <property type="entry name" value="ATPase domain of HSP90 chaperone/DNA topoisomerase II/histidine kinase"/>
    <property type="match status" value="1"/>
</dbReference>
<evidence type="ECO:0000256" key="1">
    <source>
        <dbReference type="ARBA" id="ARBA00000085"/>
    </source>
</evidence>
<dbReference type="STRING" id="477184.KYC_14492"/>
<proteinExistence type="predicted"/>
<evidence type="ECO:0000256" key="3">
    <source>
        <dbReference type="ARBA" id="ARBA00022553"/>
    </source>
</evidence>
<evidence type="ECO:0000259" key="12">
    <source>
        <dbReference type="PROSITE" id="PS50110"/>
    </source>
</evidence>
<comment type="function">
    <text evidence="7">Member of the two-component regulatory system BvgS/BvgA. Phosphorylates BvgA via a four-step phosphorelay in response to environmental signals.</text>
</comment>
<keyword evidence="13" id="KW-0808">Transferase</keyword>
<dbReference type="Proteomes" id="UP000003113">
    <property type="component" value="Unassembled WGS sequence"/>
</dbReference>
<dbReference type="InterPro" id="IPR005467">
    <property type="entry name" value="His_kinase_dom"/>
</dbReference>
<dbReference type="InterPro" id="IPR004358">
    <property type="entry name" value="Sig_transdc_His_kin-like_C"/>
</dbReference>
<keyword evidence="13" id="KW-0418">Kinase</keyword>
<dbReference type="Pfam" id="PF02518">
    <property type="entry name" value="HATPase_c"/>
    <property type="match status" value="1"/>
</dbReference>
<dbReference type="SUPFAM" id="SSF52172">
    <property type="entry name" value="CheY-like"/>
    <property type="match status" value="1"/>
</dbReference>
<gene>
    <name evidence="13" type="ORF">KYC_14492</name>
</gene>
<feature type="domain" description="Response regulatory" evidence="12">
    <location>
        <begin position="803"/>
        <end position="917"/>
    </location>
</feature>
<comment type="catalytic activity">
    <reaction evidence="1">
        <text>ATP + protein L-histidine = ADP + protein N-phospho-L-histidine.</text>
        <dbReference type="EC" id="2.7.13.3"/>
    </reaction>
</comment>
<sequence>MLLHFFAAALLACIVAGAIFFLYWSFANTVSTYRRQMNAAAYNAQLFFDQRESLLRSLASSSVQNTDHAPTSETPTYFGNTRQIQVLPLHEETNAYDWALILTPRDLNDIALARTQLLFTSLRSGRTSLVGQLAAEASPHMDAATQSWIAGALASQNPSAPAGGASRIVWLKPPMDPANQLYLYTPVDPSNAEAGWIGLSLGNFGAAIDGTSFPGGGYALFDQNDAPVMYSPAAAPLLPALDHRASKEDAFGWLNKGLLPRFVALNKSMGDAGWRLVYFTPVNRILGDTAYQIQATLAGAMVLFAAVILGIRHIKRKLVAPALRQYQALADSVALNRRLVEVAPVGLCLLRRNDGTPLLSNEQAREWLLGDFELLTKLLAPNDSYTGREFVLHDGRCVYLTFASIMFQGEDAILCSISDITAFKRVERTITQAKLHADAANQAKTEFLTTMSHEIRTPLFGILGTLEMLSLTAMDEQQQQYLDTMQQSSATLLCTINDTLDLSRIEAGYLELESVEYSPSELLDSVVSSYAARADAKGLRIYALPDAATPAAVRGDVTRVRQILNNLVSNAIKFTSSGHVVLRLQTLKRDARAVTVKFQVADTGMGIPPEHHAQVFEPYFRTESGRSQAVPGTGLGLAISRRLSEIMGGTLTAVSEPGLGTSMSLELTLPLGAEPQSDMAIRLDPTPVFVRGAVTDVVNNLCQWLRLRGAVAIPYRSALDCPLDGGVLVDAWPHTANPAPWVGARVIAQPPGVGPRTERGRNGWIANAHSLTSIVAAVRLAQDGVAAKVTLERRTSGDALDMHLLVAEDNPISRQILQEQLEHLGCSVVTAVNGKAALNCPDLSVFDAILTDLQMPELDGYGLARALRARGYKRPVVGITANAFTDDMRRSVDAGITTVLLKPLPISALRDALIALKEFT</sequence>
<dbReference type="PATRIC" id="fig|477184.5.peg.2872"/>
<feature type="modified residue" description="4-aspartylphosphate" evidence="9">
    <location>
        <position position="852"/>
    </location>
</feature>
<keyword evidence="14" id="KW-1185">Reference proteome</keyword>
<evidence type="ECO:0000313" key="13">
    <source>
        <dbReference type="EMBL" id="EHK65433.1"/>
    </source>
</evidence>
<dbReference type="Pfam" id="PF00512">
    <property type="entry name" value="HisKA"/>
    <property type="match status" value="1"/>
</dbReference>
<evidence type="ECO:0000256" key="2">
    <source>
        <dbReference type="ARBA" id="ARBA00012438"/>
    </source>
</evidence>
<name>H0F800_9BURK</name>
<comment type="caution">
    <text evidence="13">The sequence shown here is derived from an EMBL/GenBank/DDBJ whole genome shotgun (WGS) entry which is preliminary data.</text>
</comment>
<evidence type="ECO:0000256" key="10">
    <source>
        <dbReference type="SAM" id="Phobius"/>
    </source>
</evidence>
<dbReference type="InterPro" id="IPR003661">
    <property type="entry name" value="HisK_dim/P_dom"/>
</dbReference>
<evidence type="ECO:0000256" key="9">
    <source>
        <dbReference type="PROSITE-ProRule" id="PRU00169"/>
    </source>
</evidence>
<dbReference type="PROSITE" id="PS50109">
    <property type="entry name" value="HIS_KIN"/>
    <property type="match status" value="1"/>
</dbReference>
<dbReference type="Gene3D" id="1.10.287.130">
    <property type="match status" value="1"/>
</dbReference>
<dbReference type="eggNOG" id="COG2205">
    <property type="taxonomic scope" value="Bacteria"/>
</dbReference>
<evidence type="ECO:0000256" key="5">
    <source>
        <dbReference type="ARBA" id="ARBA00023012"/>
    </source>
</evidence>
<dbReference type="SUPFAM" id="SSF47384">
    <property type="entry name" value="Homodimeric domain of signal transducing histidine kinase"/>
    <property type="match status" value="1"/>
</dbReference>
<evidence type="ECO:0000313" key="14">
    <source>
        <dbReference type="Proteomes" id="UP000003113"/>
    </source>
</evidence>
<dbReference type="InterPro" id="IPR036097">
    <property type="entry name" value="HisK_dim/P_sf"/>
</dbReference>
<dbReference type="GO" id="GO:0000155">
    <property type="term" value="F:phosphorelay sensor kinase activity"/>
    <property type="evidence" value="ECO:0007669"/>
    <property type="project" value="InterPro"/>
</dbReference>